<dbReference type="EC" id="3.1.21.-" evidence="5"/>
<keyword evidence="6" id="KW-1185">Reference proteome</keyword>
<feature type="domain" description="Type I restriction modification DNA specificity" evidence="4">
    <location>
        <begin position="14"/>
        <end position="179"/>
    </location>
</feature>
<evidence type="ECO:0000313" key="5">
    <source>
        <dbReference type="EMBL" id="MDN3491702.1"/>
    </source>
</evidence>
<dbReference type="InterPro" id="IPR052021">
    <property type="entry name" value="Type-I_RS_S_subunit"/>
</dbReference>
<feature type="domain" description="Type I restriction modification DNA specificity" evidence="4">
    <location>
        <begin position="211"/>
        <end position="390"/>
    </location>
</feature>
<dbReference type="GO" id="GO:0016787">
    <property type="term" value="F:hydrolase activity"/>
    <property type="evidence" value="ECO:0007669"/>
    <property type="project" value="UniProtKB-KW"/>
</dbReference>
<dbReference type="Gene3D" id="1.10.287.1120">
    <property type="entry name" value="Bipartite methylase S protein"/>
    <property type="match status" value="1"/>
</dbReference>
<reference evidence="5 6" key="1">
    <citation type="journal article" date="2023" name="Int. J. Syst. Evol. Microbiol.">
        <title>Winogradskyella bathintestinalis sp. nov., isolated from the intestine of the deep-sea loosejaw dragonfish, Malacosteus niger.</title>
        <authorList>
            <person name="Uniacke-Lowe S."/>
            <person name="Johnson C.N."/>
            <person name="Stanton C."/>
            <person name="Hill C."/>
            <person name="Ross P."/>
        </authorList>
    </citation>
    <scope>NUCLEOTIDE SEQUENCE [LARGE SCALE GENOMIC DNA]</scope>
    <source>
        <strain evidence="5 6">APC 3343</strain>
    </source>
</reference>
<proteinExistence type="inferred from homology"/>
<dbReference type="GO" id="GO:0004519">
    <property type="term" value="F:endonuclease activity"/>
    <property type="evidence" value="ECO:0007669"/>
    <property type="project" value="UniProtKB-KW"/>
</dbReference>
<keyword evidence="3" id="KW-0238">DNA-binding</keyword>
<dbReference type="SUPFAM" id="SSF116734">
    <property type="entry name" value="DNA methylase specificity domain"/>
    <property type="match status" value="2"/>
</dbReference>
<gene>
    <name evidence="5" type="ORF">QMA06_03145</name>
</gene>
<sequence>MMEGYKETKIGILPKDWGVVKQVEVATFFNGRAYKLSEWETEGIPVIRLQNLTGSGKEYYYSNLQLPEHQYCCRGDLLYMWSATFGPVWWFGEKAIFHYHIWKIEHNQEKLDRAFHYYLLDDVTRRMKNESHGSTMMHVTKGGMEKLLIQLPPLPEQQKIADILSTVDAKIEVIDQQITETQDLKKGLMQRLLIKGIGHTEFKDSALGEIPVDWEVVSTDIIGEITSSKRVHKADYTNKGIPFFRGKEITQLAKGKKLNSTVYIKESKFQEFREKYGAPEAGDVLITAVGTIGSIYLVKENDEFYFKDGNLMWIRKITNKLDKSFLMHYFRSNIFQNSIDIVSSGSSQKALTIVKFKRLFVPIPNIVEQQKIAEILTSIYEKLEVLSEKKATYQELKKGLMQQLLTGKVRVTV</sequence>
<evidence type="ECO:0000259" key="4">
    <source>
        <dbReference type="Pfam" id="PF01420"/>
    </source>
</evidence>
<dbReference type="CDD" id="cd17254">
    <property type="entry name" value="RMtype1_S_FclI-TRD1-CR1_like"/>
    <property type="match status" value="1"/>
</dbReference>
<evidence type="ECO:0000313" key="6">
    <source>
        <dbReference type="Proteomes" id="UP001231197"/>
    </source>
</evidence>
<dbReference type="InterPro" id="IPR000055">
    <property type="entry name" value="Restrct_endonuc_typeI_TRD"/>
</dbReference>
<dbReference type="Gene3D" id="3.90.220.20">
    <property type="entry name" value="DNA methylase specificity domains"/>
    <property type="match status" value="2"/>
</dbReference>
<evidence type="ECO:0000256" key="2">
    <source>
        <dbReference type="ARBA" id="ARBA00022747"/>
    </source>
</evidence>
<protein>
    <submittedName>
        <fullName evidence="5">Restriction endonuclease subunit S</fullName>
        <ecNumber evidence="5">3.1.21.-</ecNumber>
    </submittedName>
</protein>
<comment type="caution">
    <text evidence="5">The sequence shown here is derived from an EMBL/GenBank/DDBJ whole genome shotgun (WGS) entry which is preliminary data.</text>
</comment>
<evidence type="ECO:0000256" key="1">
    <source>
        <dbReference type="ARBA" id="ARBA00010923"/>
    </source>
</evidence>
<keyword evidence="2" id="KW-0680">Restriction system</keyword>
<dbReference type="EMBL" id="JASDDK010000001">
    <property type="protein sequence ID" value="MDN3491702.1"/>
    <property type="molecule type" value="Genomic_DNA"/>
</dbReference>
<dbReference type="PANTHER" id="PTHR30408:SF12">
    <property type="entry name" value="TYPE I RESTRICTION ENZYME MJAVIII SPECIFICITY SUBUNIT"/>
    <property type="match status" value="1"/>
</dbReference>
<dbReference type="Proteomes" id="UP001231197">
    <property type="component" value="Unassembled WGS sequence"/>
</dbReference>
<dbReference type="RefSeq" id="WP_290205395.1">
    <property type="nucleotide sequence ID" value="NZ_JASDDK010000001.1"/>
</dbReference>
<organism evidence="5 6">
    <name type="scientific">Winogradskyella bathintestinalis</name>
    <dbReference type="NCBI Taxonomy" id="3035208"/>
    <lineage>
        <taxon>Bacteria</taxon>
        <taxon>Pseudomonadati</taxon>
        <taxon>Bacteroidota</taxon>
        <taxon>Flavobacteriia</taxon>
        <taxon>Flavobacteriales</taxon>
        <taxon>Flavobacteriaceae</taxon>
        <taxon>Winogradskyella</taxon>
    </lineage>
</organism>
<evidence type="ECO:0000256" key="3">
    <source>
        <dbReference type="ARBA" id="ARBA00023125"/>
    </source>
</evidence>
<keyword evidence="5" id="KW-0540">Nuclease</keyword>
<name>A0ABT7ZRS6_9FLAO</name>
<accession>A0ABT7ZRS6</accession>
<dbReference type="PANTHER" id="PTHR30408">
    <property type="entry name" value="TYPE-1 RESTRICTION ENZYME ECOKI SPECIFICITY PROTEIN"/>
    <property type="match status" value="1"/>
</dbReference>
<dbReference type="InterPro" id="IPR044946">
    <property type="entry name" value="Restrct_endonuc_typeI_TRD_sf"/>
</dbReference>
<keyword evidence="5" id="KW-0378">Hydrolase</keyword>
<dbReference type="Pfam" id="PF01420">
    <property type="entry name" value="Methylase_S"/>
    <property type="match status" value="2"/>
</dbReference>
<comment type="similarity">
    <text evidence="1">Belongs to the type-I restriction system S methylase family.</text>
</comment>
<keyword evidence="5" id="KW-0255">Endonuclease</keyword>